<reference evidence="2" key="1">
    <citation type="submission" date="2020-02" db="EMBL/GenBank/DDBJ databases">
        <authorList>
            <person name="Meier V. D."/>
        </authorList>
    </citation>
    <scope>NUCLEOTIDE SEQUENCE</scope>
    <source>
        <strain evidence="2">AVDCRST_MAG66</strain>
    </source>
</reference>
<gene>
    <name evidence="2" type="ORF">AVDCRST_MAG66-1483</name>
</gene>
<name>A0A6J4P034_9PSEU</name>
<accession>A0A6J4P034</accession>
<dbReference type="AlphaFoldDB" id="A0A6J4P034"/>
<organism evidence="2">
    <name type="scientific">uncultured Pseudonocardia sp</name>
    <dbReference type="NCBI Taxonomy" id="211455"/>
    <lineage>
        <taxon>Bacteria</taxon>
        <taxon>Bacillati</taxon>
        <taxon>Actinomycetota</taxon>
        <taxon>Actinomycetes</taxon>
        <taxon>Pseudonocardiales</taxon>
        <taxon>Pseudonocardiaceae</taxon>
        <taxon>Pseudonocardia</taxon>
        <taxon>environmental samples</taxon>
    </lineage>
</organism>
<proteinExistence type="predicted"/>
<evidence type="ECO:0000313" key="2">
    <source>
        <dbReference type="EMBL" id="CAA9401469.1"/>
    </source>
</evidence>
<feature type="region of interest" description="Disordered" evidence="1">
    <location>
        <begin position="1"/>
        <end position="50"/>
    </location>
</feature>
<dbReference type="Pfam" id="PF09534">
    <property type="entry name" value="Trp_oprn_chp"/>
    <property type="match status" value="1"/>
</dbReference>
<dbReference type="EMBL" id="CADCUS010000219">
    <property type="protein sequence ID" value="CAA9401469.1"/>
    <property type="molecule type" value="Genomic_DNA"/>
</dbReference>
<dbReference type="InterPro" id="IPR019051">
    <property type="entry name" value="Trp_biosyn_TM_oprn/chp"/>
</dbReference>
<feature type="non-terminal residue" evidence="2">
    <location>
        <position position="1"/>
    </location>
</feature>
<sequence>AAAAAALLTERRLPRLGTRYAAPGARRPPPTDPDRAAWQDLDAGRDPTDP</sequence>
<protein>
    <submittedName>
        <fullName evidence="2">Uncharacterized protein</fullName>
    </submittedName>
</protein>
<feature type="compositionally biased region" description="Basic and acidic residues" evidence="1">
    <location>
        <begin position="32"/>
        <end position="50"/>
    </location>
</feature>
<evidence type="ECO:0000256" key="1">
    <source>
        <dbReference type="SAM" id="MobiDB-lite"/>
    </source>
</evidence>